<sequence>MDMGSNIVIGGLVVQLLFFGFFVFVSALLHWRMKKQPQYIHVSEITASNYSRTHMGWESIMWALYAACLLILVRSVFRVVEFIEGNDGFIMRKEYLLYIFDACLMALSGIVLFLVYPGTFLSKDASKRDSELRLTSIEEGFTHTDPKRGYP</sequence>
<proteinExistence type="predicted"/>
<evidence type="ECO:0000256" key="1">
    <source>
        <dbReference type="ARBA" id="ARBA00004141"/>
    </source>
</evidence>
<dbReference type="EMBL" id="JAPQKI010000004">
    <property type="protein sequence ID" value="KAJ5102921.1"/>
    <property type="molecule type" value="Genomic_DNA"/>
</dbReference>
<dbReference type="GeneID" id="81354923"/>
<dbReference type="InterPro" id="IPR007568">
    <property type="entry name" value="RTA1"/>
</dbReference>
<evidence type="ECO:0000256" key="5">
    <source>
        <dbReference type="SAM" id="Phobius"/>
    </source>
</evidence>
<dbReference type="RefSeq" id="XP_056476301.1">
    <property type="nucleotide sequence ID" value="XM_056615944.1"/>
</dbReference>
<dbReference type="Proteomes" id="UP001149074">
    <property type="component" value="Unassembled WGS sequence"/>
</dbReference>
<feature type="transmembrane region" description="Helical" evidence="5">
    <location>
        <begin position="6"/>
        <end position="29"/>
    </location>
</feature>
<comment type="caution">
    <text evidence="6">The sequence shown here is derived from an EMBL/GenBank/DDBJ whole genome shotgun (WGS) entry which is preliminary data.</text>
</comment>
<keyword evidence="7" id="KW-1185">Reference proteome</keyword>
<dbReference type="GO" id="GO:0016020">
    <property type="term" value="C:membrane"/>
    <property type="evidence" value="ECO:0007669"/>
    <property type="project" value="UniProtKB-SubCell"/>
</dbReference>
<reference evidence="6" key="1">
    <citation type="submission" date="2022-11" db="EMBL/GenBank/DDBJ databases">
        <authorList>
            <person name="Petersen C."/>
        </authorList>
    </citation>
    <scope>NUCLEOTIDE SEQUENCE</scope>
    <source>
        <strain evidence="6">IBT 30761</strain>
    </source>
</reference>
<evidence type="ECO:0000256" key="4">
    <source>
        <dbReference type="ARBA" id="ARBA00023136"/>
    </source>
</evidence>
<dbReference type="PANTHER" id="PTHR31465:SF31">
    <property type="entry name" value="DOMAIN PROTEIN, PUTATIVE (AFU_ORTHOLOGUE AFUA_6G09550)-RELATED"/>
    <property type="match status" value="1"/>
</dbReference>
<dbReference type="Pfam" id="PF04479">
    <property type="entry name" value="RTA1"/>
    <property type="match status" value="1"/>
</dbReference>
<dbReference type="AlphaFoldDB" id="A0A9W9FME1"/>
<reference evidence="6" key="2">
    <citation type="journal article" date="2023" name="IMA Fungus">
        <title>Comparative genomic study of the Penicillium genus elucidates a diverse pangenome and 15 lateral gene transfer events.</title>
        <authorList>
            <person name="Petersen C."/>
            <person name="Sorensen T."/>
            <person name="Nielsen M.R."/>
            <person name="Sondergaard T.E."/>
            <person name="Sorensen J.L."/>
            <person name="Fitzpatrick D.A."/>
            <person name="Frisvad J.C."/>
            <person name="Nielsen K.L."/>
        </authorList>
    </citation>
    <scope>NUCLEOTIDE SEQUENCE</scope>
    <source>
        <strain evidence="6">IBT 30761</strain>
    </source>
</reference>
<keyword evidence="2 5" id="KW-0812">Transmembrane</keyword>
<gene>
    <name evidence="6" type="ORF">N7532_003450</name>
</gene>
<name>A0A9W9FME1_9EURO</name>
<protein>
    <submittedName>
        <fullName evidence="6">RTA-like protein</fullName>
    </submittedName>
</protein>
<evidence type="ECO:0000256" key="2">
    <source>
        <dbReference type="ARBA" id="ARBA00022692"/>
    </source>
</evidence>
<organism evidence="6 7">
    <name type="scientific">Penicillium argentinense</name>
    <dbReference type="NCBI Taxonomy" id="1131581"/>
    <lineage>
        <taxon>Eukaryota</taxon>
        <taxon>Fungi</taxon>
        <taxon>Dikarya</taxon>
        <taxon>Ascomycota</taxon>
        <taxon>Pezizomycotina</taxon>
        <taxon>Eurotiomycetes</taxon>
        <taxon>Eurotiomycetidae</taxon>
        <taxon>Eurotiales</taxon>
        <taxon>Aspergillaceae</taxon>
        <taxon>Penicillium</taxon>
    </lineage>
</organism>
<dbReference type="PANTHER" id="PTHR31465">
    <property type="entry name" value="PROTEIN RTA1-RELATED"/>
    <property type="match status" value="1"/>
</dbReference>
<keyword evidence="3 5" id="KW-1133">Transmembrane helix</keyword>
<accession>A0A9W9FME1</accession>
<comment type="subcellular location">
    <subcellularLocation>
        <location evidence="1">Membrane</location>
        <topology evidence="1">Multi-pass membrane protein</topology>
    </subcellularLocation>
</comment>
<evidence type="ECO:0000313" key="6">
    <source>
        <dbReference type="EMBL" id="KAJ5102921.1"/>
    </source>
</evidence>
<keyword evidence="4 5" id="KW-0472">Membrane</keyword>
<feature type="transmembrane region" description="Helical" evidence="5">
    <location>
        <begin position="95"/>
        <end position="116"/>
    </location>
</feature>
<dbReference type="OrthoDB" id="3358017at2759"/>
<evidence type="ECO:0000256" key="3">
    <source>
        <dbReference type="ARBA" id="ARBA00022989"/>
    </source>
</evidence>
<evidence type="ECO:0000313" key="7">
    <source>
        <dbReference type="Proteomes" id="UP001149074"/>
    </source>
</evidence>
<feature type="transmembrane region" description="Helical" evidence="5">
    <location>
        <begin position="62"/>
        <end position="83"/>
    </location>
</feature>